<dbReference type="Pfam" id="PF25036">
    <property type="entry name" value="VPS13_VAB"/>
    <property type="match status" value="1"/>
</dbReference>
<evidence type="ECO:0000256" key="1">
    <source>
        <dbReference type="SAM" id="MobiDB-lite"/>
    </source>
</evidence>
<protein>
    <recommendedName>
        <fullName evidence="2">Vacuolar protein sorting-associated protein 13 VPS13 adaptor binding domain-containing protein</fullName>
    </recommendedName>
</protein>
<dbReference type="PANTHER" id="PTHR16166">
    <property type="entry name" value="VACUOLAR PROTEIN SORTING-ASSOCIATED PROTEIN VPS13"/>
    <property type="match status" value="1"/>
</dbReference>
<feature type="non-terminal residue" evidence="3">
    <location>
        <position position="1"/>
    </location>
</feature>
<feature type="domain" description="Vacuolar protein sorting-associated protein 13 VPS13 adaptor binding" evidence="2">
    <location>
        <begin position="1"/>
        <end position="142"/>
    </location>
</feature>
<dbReference type="Proteomes" id="UP000316759">
    <property type="component" value="Unassembled WGS sequence"/>
</dbReference>
<evidence type="ECO:0000313" key="4">
    <source>
        <dbReference type="Proteomes" id="UP000316759"/>
    </source>
</evidence>
<dbReference type="PANTHER" id="PTHR16166:SF141">
    <property type="entry name" value="INTERMEMBRANE LIPID TRANSFER PROTEIN VPS13D"/>
    <property type="match status" value="1"/>
</dbReference>
<sequence length="262" mass="29482">LLFCFAKKNEGHLLRVRVGRGARSKPTQKDVTRFSGEKSNSEQTALYPVWSPGISLDKPGVDMLQLKIVDRSNRPDEVYHIGFDVRPGRGRHSVTTMVTFKPRYMLDNQSGLKLQVGQLRCTKTRSGDRAFVTLSDDSSQAFIGLGKIWIACCVCVPALIPLKMTNTHWWRFICFHSMVRWFSNRSSICNYSHAQVDSAFAAPGEIAWTGRLHWFSRSYFSPSSGRIACRHILRGPTGRKQLAAPVSTGERQPHCLVLPTSN</sequence>
<proteinExistence type="predicted"/>
<comment type="caution">
    <text evidence="3">The sequence shown here is derived from an EMBL/GenBank/DDBJ whole genome shotgun (WGS) entry which is preliminary data.</text>
</comment>
<organism evidence="3 4">
    <name type="scientific">Fasciola gigantica</name>
    <name type="common">Giant liver fluke</name>
    <dbReference type="NCBI Taxonomy" id="46835"/>
    <lineage>
        <taxon>Eukaryota</taxon>
        <taxon>Metazoa</taxon>
        <taxon>Spiralia</taxon>
        <taxon>Lophotrochozoa</taxon>
        <taxon>Platyhelminthes</taxon>
        <taxon>Trematoda</taxon>
        <taxon>Digenea</taxon>
        <taxon>Plagiorchiida</taxon>
        <taxon>Echinostomata</taxon>
        <taxon>Echinostomatoidea</taxon>
        <taxon>Fasciolidae</taxon>
        <taxon>Fasciola</taxon>
    </lineage>
</organism>
<name>A0A504Z876_FASGI</name>
<dbReference type="EMBL" id="SUNJ01002339">
    <property type="protein sequence ID" value="TPP66048.1"/>
    <property type="molecule type" value="Genomic_DNA"/>
</dbReference>
<dbReference type="GO" id="GO:0045053">
    <property type="term" value="P:protein retention in Golgi apparatus"/>
    <property type="evidence" value="ECO:0007669"/>
    <property type="project" value="TreeGrafter"/>
</dbReference>
<feature type="compositionally biased region" description="Basic and acidic residues" evidence="1">
    <location>
        <begin position="27"/>
        <end position="39"/>
    </location>
</feature>
<feature type="region of interest" description="Disordered" evidence="1">
    <location>
        <begin position="20"/>
        <end position="39"/>
    </location>
</feature>
<dbReference type="InterPro" id="IPR009543">
    <property type="entry name" value="VPS13_VAB"/>
</dbReference>
<gene>
    <name evidence="3" type="ORF">FGIG_09476</name>
</gene>
<evidence type="ECO:0000313" key="3">
    <source>
        <dbReference type="EMBL" id="TPP66048.1"/>
    </source>
</evidence>
<dbReference type="GO" id="GO:0007005">
    <property type="term" value="P:mitochondrion organization"/>
    <property type="evidence" value="ECO:0007669"/>
    <property type="project" value="TreeGrafter"/>
</dbReference>
<reference evidence="3 4" key="1">
    <citation type="submission" date="2019-04" db="EMBL/GenBank/DDBJ databases">
        <title>Annotation for the trematode Fasciola gigantica.</title>
        <authorList>
            <person name="Choi Y.-J."/>
        </authorList>
    </citation>
    <scope>NUCLEOTIDE SEQUENCE [LARGE SCALE GENOMIC DNA]</scope>
    <source>
        <strain evidence="3">Uganda_cow_1</strain>
    </source>
</reference>
<dbReference type="OrthoDB" id="272810at2759"/>
<keyword evidence="4" id="KW-1185">Reference proteome</keyword>
<evidence type="ECO:0000259" key="2">
    <source>
        <dbReference type="Pfam" id="PF25036"/>
    </source>
</evidence>
<dbReference type="InterPro" id="IPR026847">
    <property type="entry name" value="VPS13"/>
</dbReference>
<accession>A0A504Z876</accession>
<dbReference type="GO" id="GO:0006623">
    <property type="term" value="P:protein targeting to vacuole"/>
    <property type="evidence" value="ECO:0007669"/>
    <property type="project" value="TreeGrafter"/>
</dbReference>
<dbReference type="AlphaFoldDB" id="A0A504Z876"/>